<accession>A0A2S2PH09</accession>
<protein>
    <recommendedName>
        <fullName evidence="2">Retrovirus-related Pol polyprotein from type-1 retrotransposable element R1</fullName>
    </recommendedName>
</protein>
<proteinExistence type="predicted"/>
<organism evidence="1">
    <name type="scientific">Schizaphis graminum</name>
    <name type="common">Green bug aphid</name>
    <dbReference type="NCBI Taxonomy" id="13262"/>
    <lineage>
        <taxon>Eukaryota</taxon>
        <taxon>Metazoa</taxon>
        <taxon>Ecdysozoa</taxon>
        <taxon>Arthropoda</taxon>
        <taxon>Hexapoda</taxon>
        <taxon>Insecta</taxon>
        <taxon>Pterygota</taxon>
        <taxon>Neoptera</taxon>
        <taxon>Paraneoptera</taxon>
        <taxon>Hemiptera</taxon>
        <taxon>Sternorrhyncha</taxon>
        <taxon>Aphidomorpha</taxon>
        <taxon>Aphidoidea</taxon>
        <taxon>Aphididae</taxon>
        <taxon>Aphidini</taxon>
        <taxon>Schizaphis</taxon>
    </lineage>
</organism>
<dbReference type="AlphaFoldDB" id="A0A2S2PH09"/>
<sequence>MRLISGVVQSTPIPWLPVLSNIAPPEIRRNEALVRLFIKTDAYKNSILYKYLENAPDIRPKSRKPPWVKARELIQSQFCSAKKWQEERLGNAALHKNLIKDPTQRVKGFELLWREWVILNRLRTGHGRCGHMMFKWKLKDSPECDCGNDSQTMRHITDECPNRRFESGIIGINEVTKQAFEWIRALDIEI</sequence>
<dbReference type="EMBL" id="GGMR01015869">
    <property type="protein sequence ID" value="MBY28488.1"/>
    <property type="molecule type" value="Transcribed_RNA"/>
</dbReference>
<reference evidence="1" key="1">
    <citation type="submission" date="2018-04" db="EMBL/GenBank/DDBJ databases">
        <title>Transcriptome of Schizaphis graminum biotype I.</title>
        <authorList>
            <person name="Scully E.D."/>
            <person name="Geib S.M."/>
            <person name="Palmer N.A."/>
            <person name="Koch K."/>
            <person name="Bradshaw J."/>
            <person name="Heng-Moss T."/>
            <person name="Sarath G."/>
        </authorList>
    </citation>
    <scope>NUCLEOTIDE SEQUENCE</scope>
</reference>
<name>A0A2S2PH09_SCHGA</name>
<gene>
    <name evidence="1" type="ORF">g.1900</name>
</gene>
<evidence type="ECO:0000313" key="1">
    <source>
        <dbReference type="EMBL" id="MBY28488.1"/>
    </source>
</evidence>
<evidence type="ECO:0008006" key="2">
    <source>
        <dbReference type="Google" id="ProtNLM"/>
    </source>
</evidence>